<proteinExistence type="predicted"/>
<name>A0A6C0B5G7_9ZZZZ</name>
<reference evidence="1" key="1">
    <citation type="journal article" date="2020" name="Nature">
        <title>Giant virus diversity and host interactions through global metagenomics.</title>
        <authorList>
            <person name="Schulz F."/>
            <person name="Roux S."/>
            <person name="Paez-Espino D."/>
            <person name="Jungbluth S."/>
            <person name="Walsh D.A."/>
            <person name="Denef V.J."/>
            <person name="McMahon K.D."/>
            <person name="Konstantinidis K.T."/>
            <person name="Eloe-Fadrosh E.A."/>
            <person name="Kyrpides N.C."/>
            <person name="Woyke T."/>
        </authorList>
    </citation>
    <scope>NUCLEOTIDE SEQUENCE</scope>
    <source>
        <strain evidence="1">GVMAG-M-3300009684-20</strain>
    </source>
</reference>
<dbReference type="EMBL" id="MN739078">
    <property type="protein sequence ID" value="QHS87074.1"/>
    <property type="molecule type" value="Genomic_DNA"/>
</dbReference>
<sequence length="153" mass="17958">MNTAIDQRDLVRAVRKYRSLDDQIKEINTTVYKLREDKKFVENEMSDILRRTNFQNLNKLEIQDDGSYIKIQRPETWSKPWSLSQKELKDLIASYVNGGATGNKPWPEELFDWIVERKKTAMVAKEFAFKRVMNVENNDGDDENEQSGRMGAH</sequence>
<dbReference type="AlphaFoldDB" id="A0A6C0B5G7"/>
<accession>A0A6C0B5G7</accession>
<protein>
    <submittedName>
        <fullName evidence="1">Uncharacterized protein</fullName>
    </submittedName>
</protein>
<evidence type="ECO:0000313" key="1">
    <source>
        <dbReference type="EMBL" id="QHS87074.1"/>
    </source>
</evidence>
<organism evidence="1">
    <name type="scientific">viral metagenome</name>
    <dbReference type="NCBI Taxonomy" id="1070528"/>
    <lineage>
        <taxon>unclassified sequences</taxon>
        <taxon>metagenomes</taxon>
        <taxon>organismal metagenomes</taxon>
    </lineage>
</organism>